<evidence type="ECO:0000256" key="1">
    <source>
        <dbReference type="SAM" id="Phobius"/>
    </source>
</evidence>
<dbReference type="STRING" id="1371.GCA_900166605_00561"/>
<dbReference type="OrthoDB" id="5870591at2"/>
<name>A0A510Y482_MARHA</name>
<comment type="caution">
    <text evidence="3">The sequence shown here is derived from an EMBL/GenBank/DDBJ whole genome shotgun (WGS) entry which is preliminary data.</text>
</comment>
<evidence type="ECO:0000313" key="4">
    <source>
        <dbReference type="Proteomes" id="UP000321051"/>
    </source>
</evidence>
<keyword evidence="1" id="KW-1133">Transmembrane helix</keyword>
<reference evidence="3 4" key="1">
    <citation type="submission" date="2019-07" db="EMBL/GenBank/DDBJ databases">
        <title>Whole genome shotgun sequence of Marinococcus halophilus NBRC 102359.</title>
        <authorList>
            <person name="Hosoyama A."/>
            <person name="Uohara A."/>
            <person name="Ohji S."/>
            <person name="Ichikawa N."/>
        </authorList>
    </citation>
    <scope>NUCLEOTIDE SEQUENCE [LARGE SCALE GENOMIC DNA]</scope>
    <source>
        <strain evidence="3 4">NBRC 102359</strain>
    </source>
</reference>
<dbReference type="EMBL" id="BJUN01000002">
    <property type="protein sequence ID" value="GEK57621.1"/>
    <property type="molecule type" value="Genomic_DNA"/>
</dbReference>
<dbReference type="Proteomes" id="UP000321051">
    <property type="component" value="Unassembled WGS sequence"/>
</dbReference>
<feature type="domain" description="DUF1468" evidence="2">
    <location>
        <begin position="10"/>
        <end position="152"/>
    </location>
</feature>
<gene>
    <name evidence="3" type="ORF">MHA01_05260</name>
</gene>
<feature type="transmembrane region" description="Helical" evidence="1">
    <location>
        <begin position="38"/>
        <end position="57"/>
    </location>
</feature>
<feature type="transmembrane region" description="Helical" evidence="1">
    <location>
        <begin position="89"/>
        <end position="118"/>
    </location>
</feature>
<dbReference type="AlphaFoldDB" id="A0A510Y482"/>
<protein>
    <recommendedName>
        <fullName evidence="2">DUF1468 domain-containing protein</fullName>
    </recommendedName>
</protein>
<evidence type="ECO:0000259" key="2">
    <source>
        <dbReference type="Pfam" id="PF07331"/>
    </source>
</evidence>
<accession>A0A510Y482</accession>
<keyword evidence="4" id="KW-1185">Reference proteome</keyword>
<proteinExistence type="predicted"/>
<dbReference type="Pfam" id="PF07331">
    <property type="entry name" value="TctB"/>
    <property type="match status" value="1"/>
</dbReference>
<organism evidence="3 4">
    <name type="scientific">Marinococcus halophilus</name>
    <dbReference type="NCBI Taxonomy" id="1371"/>
    <lineage>
        <taxon>Bacteria</taxon>
        <taxon>Bacillati</taxon>
        <taxon>Bacillota</taxon>
        <taxon>Bacilli</taxon>
        <taxon>Bacillales</taxon>
        <taxon>Bacillaceae</taxon>
        <taxon>Marinococcus</taxon>
    </lineage>
</organism>
<dbReference type="RefSeq" id="WP_079474887.1">
    <property type="nucleotide sequence ID" value="NZ_BJUN01000002.1"/>
</dbReference>
<dbReference type="InterPro" id="IPR009936">
    <property type="entry name" value="DUF1468"/>
</dbReference>
<evidence type="ECO:0000313" key="3">
    <source>
        <dbReference type="EMBL" id="GEK57621.1"/>
    </source>
</evidence>
<keyword evidence="1" id="KW-0472">Membrane</keyword>
<keyword evidence="1" id="KW-0812">Transmembrane</keyword>
<feature type="transmembrane region" description="Helical" evidence="1">
    <location>
        <begin position="6"/>
        <end position="26"/>
    </location>
</feature>
<sequence>MTVVKLSLPAVFILTAVGFIIATFNLPQASLGNAFGPHYFPMGASALLLLLSVFYFIRSYRERHEEHKEDEDIRAVAKGRTPYIIGGTLIFGVVYALIFDFVGYIIATLLYLGVLMFIINGKSKWLINVLTTIIFTFMSWYIFAELLNISLP</sequence>
<feature type="transmembrane region" description="Helical" evidence="1">
    <location>
        <begin position="125"/>
        <end position="143"/>
    </location>
</feature>